<sequence>MGIERDVVLERLQTIEEKYQNCHVAPAMKEVQAEMSLAVYEDRKYLWEYDDFSDIKDYFASLVDEYIG</sequence>
<dbReference type="EMBL" id="LUTY01002792">
    <property type="protein sequence ID" value="OAD19463.1"/>
    <property type="molecule type" value="Genomic_DNA"/>
</dbReference>
<dbReference type="Proteomes" id="UP000076962">
    <property type="component" value="Unassembled WGS sequence"/>
</dbReference>
<evidence type="ECO:0000313" key="1">
    <source>
        <dbReference type="EMBL" id="OAD19463.1"/>
    </source>
</evidence>
<organism evidence="1 2">
    <name type="scientific">Candidatus Thiomargarita nelsonii</name>
    <dbReference type="NCBI Taxonomy" id="1003181"/>
    <lineage>
        <taxon>Bacteria</taxon>
        <taxon>Pseudomonadati</taxon>
        <taxon>Pseudomonadota</taxon>
        <taxon>Gammaproteobacteria</taxon>
        <taxon>Thiotrichales</taxon>
        <taxon>Thiotrichaceae</taxon>
        <taxon>Thiomargarita</taxon>
    </lineage>
</organism>
<evidence type="ECO:0000313" key="2">
    <source>
        <dbReference type="Proteomes" id="UP000076962"/>
    </source>
</evidence>
<reference evidence="1 2" key="1">
    <citation type="submission" date="2016-05" db="EMBL/GenBank/DDBJ databases">
        <title>Single-cell genome of chain-forming Candidatus Thiomargarita nelsonii and comparison to other large sulfur-oxidizing bacteria.</title>
        <authorList>
            <person name="Winkel M."/>
            <person name="Salman V."/>
            <person name="Woyke T."/>
            <person name="Schulz-Vogt H."/>
            <person name="Richter M."/>
            <person name="Flood B."/>
            <person name="Bailey J."/>
            <person name="Amann R."/>
            <person name="Mussmann M."/>
        </authorList>
    </citation>
    <scope>NUCLEOTIDE SEQUENCE [LARGE SCALE GENOMIC DNA]</scope>
    <source>
        <strain evidence="1 2">THI036</strain>
    </source>
</reference>
<keyword evidence="2" id="KW-1185">Reference proteome</keyword>
<comment type="caution">
    <text evidence="1">The sequence shown here is derived from an EMBL/GenBank/DDBJ whole genome shotgun (WGS) entry which is preliminary data.</text>
</comment>
<protein>
    <submittedName>
        <fullName evidence="1">Uncharacterized protein</fullName>
    </submittedName>
</protein>
<accession>A0A176RUN3</accession>
<name>A0A176RUN3_9GAMM</name>
<gene>
    <name evidence="1" type="ORF">THIOM_004897</name>
</gene>
<dbReference type="AlphaFoldDB" id="A0A176RUN3"/>
<proteinExistence type="predicted"/>